<dbReference type="Proteomes" id="UP000054217">
    <property type="component" value="Unassembled WGS sequence"/>
</dbReference>
<reference evidence="4" key="2">
    <citation type="submission" date="2015-01" db="EMBL/GenBank/DDBJ databases">
        <title>Evolutionary Origins and Diversification of the Mycorrhizal Mutualists.</title>
        <authorList>
            <consortium name="DOE Joint Genome Institute"/>
            <consortium name="Mycorrhizal Genomics Consortium"/>
            <person name="Kohler A."/>
            <person name="Kuo A."/>
            <person name="Nagy L.G."/>
            <person name="Floudas D."/>
            <person name="Copeland A."/>
            <person name="Barry K.W."/>
            <person name="Cichocki N."/>
            <person name="Veneault-Fourrey C."/>
            <person name="LaButti K."/>
            <person name="Lindquist E.A."/>
            <person name="Lipzen A."/>
            <person name="Lundell T."/>
            <person name="Morin E."/>
            <person name="Murat C."/>
            <person name="Riley R."/>
            <person name="Ohm R."/>
            <person name="Sun H."/>
            <person name="Tunlid A."/>
            <person name="Henrissat B."/>
            <person name="Grigoriev I.V."/>
            <person name="Hibbett D.S."/>
            <person name="Martin F."/>
        </authorList>
    </citation>
    <scope>NUCLEOTIDE SEQUENCE [LARGE SCALE GENOMIC DNA]</scope>
    <source>
        <strain evidence="4">Marx 270</strain>
    </source>
</reference>
<evidence type="ECO:0000259" key="2">
    <source>
        <dbReference type="Pfam" id="PF20722"/>
    </source>
</evidence>
<evidence type="ECO:0000313" key="4">
    <source>
        <dbReference type="Proteomes" id="UP000054217"/>
    </source>
</evidence>
<name>A0A0C3KEG2_PISTI</name>
<evidence type="ECO:0000256" key="1">
    <source>
        <dbReference type="SAM" id="MobiDB-lite"/>
    </source>
</evidence>
<dbReference type="OrthoDB" id="3232986at2759"/>
<dbReference type="InterPro" id="IPR049233">
    <property type="entry name" value="DUF6830"/>
</dbReference>
<organism evidence="3 4">
    <name type="scientific">Pisolithus tinctorius Marx 270</name>
    <dbReference type="NCBI Taxonomy" id="870435"/>
    <lineage>
        <taxon>Eukaryota</taxon>
        <taxon>Fungi</taxon>
        <taxon>Dikarya</taxon>
        <taxon>Basidiomycota</taxon>
        <taxon>Agaricomycotina</taxon>
        <taxon>Agaricomycetes</taxon>
        <taxon>Agaricomycetidae</taxon>
        <taxon>Boletales</taxon>
        <taxon>Sclerodermatineae</taxon>
        <taxon>Pisolithaceae</taxon>
        <taxon>Pisolithus</taxon>
    </lineage>
</organism>
<dbReference type="Pfam" id="PF20722">
    <property type="entry name" value="DUF6830"/>
    <property type="match status" value="1"/>
</dbReference>
<keyword evidence="4" id="KW-1185">Reference proteome</keyword>
<gene>
    <name evidence="3" type="ORF">M404DRAFT_23247</name>
</gene>
<protein>
    <recommendedName>
        <fullName evidence="2">DUF6830 domain-containing protein</fullName>
    </recommendedName>
</protein>
<dbReference type="InParanoid" id="A0A0C3KEG2"/>
<dbReference type="AlphaFoldDB" id="A0A0C3KEG2"/>
<dbReference type="Pfam" id="PF18759">
    <property type="entry name" value="Plavaka"/>
    <property type="match status" value="1"/>
</dbReference>
<feature type="region of interest" description="Disordered" evidence="1">
    <location>
        <begin position="370"/>
        <end position="390"/>
    </location>
</feature>
<dbReference type="HOGENOM" id="CLU_006344_12_0_1"/>
<accession>A0A0C3KEG2</accession>
<reference evidence="3 4" key="1">
    <citation type="submission" date="2014-04" db="EMBL/GenBank/DDBJ databases">
        <authorList>
            <consortium name="DOE Joint Genome Institute"/>
            <person name="Kuo A."/>
            <person name="Kohler A."/>
            <person name="Costa M.D."/>
            <person name="Nagy L.G."/>
            <person name="Floudas D."/>
            <person name="Copeland A."/>
            <person name="Barry K.W."/>
            <person name="Cichocki N."/>
            <person name="Veneault-Fourrey C."/>
            <person name="LaButti K."/>
            <person name="Lindquist E.A."/>
            <person name="Lipzen A."/>
            <person name="Lundell T."/>
            <person name="Morin E."/>
            <person name="Murat C."/>
            <person name="Sun H."/>
            <person name="Tunlid A."/>
            <person name="Henrissat B."/>
            <person name="Grigoriev I.V."/>
            <person name="Hibbett D.S."/>
            <person name="Martin F."/>
            <person name="Nordberg H.P."/>
            <person name="Cantor M.N."/>
            <person name="Hua S.X."/>
        </authorList>
    </citation>
    <scope>NUCLEOTIDE SEQUENCE [LARGE SCALE GENOMIC DNA]</scope>
    <source>
        <strain evidence="3 4">Marx 270</strain>
    </source>
</reference>
<dbReference type="EMBL" id="KN831958">
    <property type="protein sequence ID" value="KIO08002.1"/>
    <property type="molecule type" value="Genomic_DNA"/>
</dbReference>
<feature type="domain" description="DUF6830" evidence="2">
    <location>
        <begin position="409"/>
        <end position="464"/>
    </location>
</feature>
<dbReference type="InterPro" id="IPR041078">
    <property type="entry name" value="Plavaka"/>
</dbReference>
<proteinExistence type="predicted"/>
<evidence type="ECO:0000313" key="3">
    <source>
        <dbReference type="EMBL" id="KIO08002.1"/>
    </source>
</evidence>
<sequence>MSMHLKLSSNSFMLAALLPIPKFVHKNKRMHGLLEDRLIHECPDIVLEPVKQAAKLGIMLLDSLGHMWYCFTPIMGYITDTPEAAMLTAVGGKTSLITMAMYKQFGDPFRHEPRTASTTLAQLAVVKLKVHPTNIQVFFREAQRFHLSGVSDPFWRDIPLSCPSTFITPEPLHHLHKEFWDHDMKWCINVVGEAEIDFRFSVLQPTVGFHHFKGGVAKLKQVTGCVHCDVQCYIVGVIAGAAPPKIITAICVLMDFQYRVQAYRIDNNNLCIISSALDEFTCTSGQYSIMLELMQSIIPSVKHVRVTIQWTADVTEHAHVSEIKTPASASNINNYDPQICWYLDCTEKCRTFELMTSLYESKTHSHGCAEEKSLEVEDGSSDDGDSEISDREEVNLVSKMPGPMWPVTDYFTISVRLRTQDPDSIPFPLCSFITDGTAINLSYNPLLQCISVDGAAEKFGLLDL</sequence>
<feature type="compositionally biased region" description="Acidic residues" evidence="1">
    <location>
        <begin position="376"/>
        <end position="387"/>
    </location>
</feature>